<evidence type="ECO:0000256" key="1">
    <source>
        <dbReference type="ARBA" id="ARBA00022722"/>
    </source>
</evidence>
<evidence type="ECO:0000256" key="2">
    <source>
        <dbReference type="ARBA" id="ARBA00022801"/>
    </source>
</evidence>
<dbReference type="RefSeq" id="WP_005298603.1">
    <property type="nucleotide sequence ID" value="NZ_PYOG01000007.1"/>
</dbReference>
<dbReference type="NCBIfam" id="NF006602">
    <property type="entry name" value="PRK09146.1"/>
    <property type="match status" value="1"/>
</dbReference>
<dbReference type="EC" id="2.7.7.7" evidence="4"/>
<sequence>MQEIAHFIRGGQAPDWQQRYQDRLSKTQDLRLRHFYQTGMIDGKTPLKDVPFVALDFETTGLNSKTDDIVSIGLIPFTIHRIYSKQAQHWVVKPKRPLAEESVVIHGITHSDIQAAPDLRRILDQVLDALAGKVVVVHYKTIERQFMDAALQLRIGEGIEFPVVDTLALEYEIERQKHSGFWNRLRGRRPGSVRLNKCRERYGLPTYQPHHALTDAIATAELLQAQIAYHFTPETPICQIWE</sequence>
<dbReference type="Proteomes" id="UP000251647">
    <property type="component" value="Unassembled WGS sequence"/>
</dbReference>
<dbReference type="SMART" id="SM00479">
    <property type="entry name" value="EXOIII"/>
    <property type="match status" value="1"/>
</dbReference>
<evidence type="ECO:0000313" key="4">
    <source>
        <dbReference type="EMBL" id="SPY28666.1"/>
    </source>
</evidence>
<protein>
    <submittedName>
        <fullName evidence="4">DNA polymerase III polC-type</fullName>
        <ecNumber evidence="4">2.7.7.7</ecNumber>
    </submittedName>
</protein>
<dbReference type="PANTHER" id="PTHR30231:SF4">
    <property type="entry name" value="PROTEIN NEN2"/>
    <property type="match status" value="1"/>
</dbReference>
<dbReference type="GO" id="GO:0008408">
    <property type="term" value="F:3'-5' exonuclease activity"/>
    <property type="evidence" value="ECO:0007669"/>
    <property type="project" value="TreeGrafter"/>
</dbReference>
<dbReference type="Gene3D" id="3.30.420.10">
    <property type="entry name" value="Ribonuclease H-like superfamily/Ribonuclease H"/>
    <property type="match status" value="1"/>
</dbReference>
<dbReference type="PANTHER" id="PTHR30231">
    <property type="entry name" value="DNA POLYMERASE III SUBUNIT EPSILON"/>
    <property type="match status" value="1"/>
</dbReference>
<keyword evidence="2" id="KW-0378">Hydrolase</keyword>
<name>A0A2T3QKT3_PHODM</name>
<keyword evidence="4" id="KW-0548">Nucleotidyltransferase</keyword>
<organism evidence="4 5">
    <name type="scientific">Photobacterium damselae</name>
    <dbReference type="NCBI Taxonomy" id="38293"/>
    <lineage>
        <taxon>Bacteria</taxon>
        <taxon>Pseudomonadati</taxon>
        <taxon>Pseudomonadota</taxon>
        <taxon>Gammaproteobacteria</taxon>
        <taxon>Vibrionales</taxon>
        <taxon>Vibrionaceae</taxon>
        <taxon>Photobacterium</taxon>
    </lineage>
</organism>
<dbReference type="GO" id="GO:0005829">
    <property type="term" value="C:cytosol"/>
    <property type="evidence" value="ECO:0007669"/>
    <property type="project" value="TreeGrafter"/>
</dbReference>
<proteinExistence type="predicted"/>
<evidence type="ECO:0000313" key="5">
    <source>
        <dbReference type="Proteomes" id="UP000251647"/>
    </source>
</evidence>
<dbReference type="InterPro" id="IPR012337">
    <property type="entry name" value="RNaseH-like_sf"/>
</dbReference>
<reference evidence="4 5" key="1">
    <citation type="submission" date="2018-06" db="EMBL/GenBank/DDBJ databases">
        <authorList>
            <consortium name="Pathogen Informatics"/>
            <person name="Doyle S."/>
        </authorList>
    </citation>
    <scope>NUCLEOTIDE SEQUENCE [LARGE SCALE GENOMIC DNA]</scope>
    <source>
        <strain evidence="4 5">NCTC11647</strain>
    </source>
</reference>
<evidence type="ECO:0000256" key="3">
    <source>
        <dbReference type="ARBA" id="ARBA00022839"/>
    </source>
</evidence>
<accession>A0A2T3QKT3</accession>
<keyword evidence="3" id="KW-0269">Exonuclease</keyword>
<dbReference type="SUPFAM" id="SSF53098">
    <property type="entry name" value="Ribonuclease H-like"/>
    <property type="match status" value="1"/>
</dbReference>
<dbReference type="GO" id="GO:0003887">
    <property type="term" value="F:DNA-directed DNA polymerase activity"/>
    <property type="evidence" value="ECO:0007669"/>
    <property type="project" value="UniProtKB-EC"/>
</dbReference>
<keyword evidence="1" id="KW-0540">Nuclease</keyword>
<dbReference type="GO" id="GO:0003676">
    <property type="term" value="F:nucleic acid binding"/>
    <property type="evidence" value="ECO:0007669"/>
    <property type="project" value="InterPro"/>
</dbReference>
<dbReference type="OrthoDB" id="5497329at2"/>
<keyword evidence="4" id="KW-0808">Transferase</keyword>
<dbReference type="AlphaFoldDB" id="A0A2T3QKT3"/>
<dbReference type="Pfam" id="PF00929">
    <property type="entry name" value="RNase_T"/>
    <property type="match status" value="1"/>
</dbReference>
<dbReference type="EMBL" id="UATL01000001">
    <property type="protein sequence ID" value="SPY28666.1"/>
    <property type="molecule type" value="Genomic_DNA"/>
</dbReference>
<gene>
    <name evidence="4" type="primary">polC_1</name>
    <name evidence="4" type="ORF">NCTC11647_01767</name>
</gene>
<dbReference type="InterPro" id="IPR036397">
    <property type="entry name" value="RNaseH_sf"/>
</dbReference>
<dbReference type="InterPro" id="IPR013520">
    <property type="entry name" value="Ribonucl_H"/>
</dbReference>
<dbReference type="CDD" id="cd06127">
    <property type="entry name" value="DEDDh"/>
    <property type="match status" value="1"/>
</dbReference>